<reference evidence="2 3" key="1">
    <citation type="submission" date="2020-12" db="EMBL/GenBank/DDBJ databases">
        <title>FDA dAtabase for Regulatory Grade micrObial Sequences (FDA-ARGOS): Supporting development and validation of Infectious Disease Dx tests.</title>
        <authorList>
            <person name="Sproer C."/>
            <person name="Gronow S."/>
            <person name="Severitt S."/>
            <person name="Schroder I."/>
            <person name="Tallon L."/>
            <person name="Sadzewicz L."/>
            <person name="Zhao X."/>
            <person name="Boylan J."/>
            <person name="Ott S."/>
            <person name="Bowen H."/>
            <person name="Vavikolanu K."/>
            <person name="Mehta A."/>
            <person name="Aluvathingal J."/>
            <person name="Nadendla S."/>
            <person name="Lowell S."/>
            <person name="Myers T."/>
            <person name="Yan Y."/>
            <person name="Sichtig H."/>
        </authorList>
    </citation>
    <scope>NUCLEOTIDE SEQUENCE [LARGE SCALE GENOMIC DNA]</scope>
    <source>
        <strain evidence="2 3">FDAARGOS_999</strain>
    </source>
</reference>
<organism evidence="2 3">
    <name type="scientific">Fusobacterium canifelinum</name>
    <dbReference type="NCBI Taxonomy" id="285729"/>
    <lineage>
        <taxon>Bacteria</taxon>
        <taxon>Fusobacteriati</taxon>
        <taxon>Fusobacteriota</taxon>
        <taxon>Fusobacteriia</taxon>
        <taxon>Fusobacteriales</taxon>
        <taxon>Fusobacteriaceae</taxon>
        <taxon>Fusobacterium</taxon>
    </lineage>
</organism>
<accession>A0A7T4KH23</accession>
<dbReference type="Proteomes" id="UP000595577">
    <property type="component" value="Chromosome"/>
</dbReference>
<dbReference type="RefSeq" id="WP_198480845.1">
    <property type="nucleotide sequence ID" value="NZ_CP066022.1"/>
</dbReference>
<evidence type="ECO:0000313" key="3">
    <source>
        <dbReference type="Proteomes" id="UP000595577"/>
    </source>
</evidence>
<feature type="signal peptide" evidence="1">
    <location>
        <begin position="1"/>
        <end position="22"/>
    </location>
</feature>
<sequence length="161" mass="18414">MIKKMIILIVMGLIFSSCQLFTEAIKDNIYRYETEETLKEYKKKDGSMVYQGNREVFSVVKEVLKRPINKKVQFEGATFIIPEGTRINSKIGTIVDIKTGYGLPISIYIKDYCDPLSDDKVTSKKRLAGGYYYINYLSQNKDTKALFEKISKANGFTKGCQ</sequence>
<keyword evidence="1" id="KW-0732">Signal</keyword>
<dbReference type="AlphaFoldDB" id="A0A7T4KH23"/>
<evidence type="ECO:0000256" key="1">
    <source>
        <dbReference type="SAM" id="SignalP"/>
    </source>
</evidence>
<gene>
    <name evidence="2" type="ORF">I6H56_01860</name>
</gene>
<proteinExistence type="predicted"/>
<evidence type="ECO:0000313" key="2">
    <source>
        <dbReference type="EMBL" id="QQB74242.1"/>
    </source>
</evidence>
<protein>
    <recommendedName>
        <fullName evidence="4">Lipoprotein</fullName>
    </recommendedName>
</protein>
<dbReference type="EMBL" id="CP066022">
    <property type="protein sequence ID" value="QQB74242.1"/>
    <property type="molecule type" value="Genomic_DNA"/>
</dbReference>
<name>A0A7T4KH23_9FUSO</name>
<feature type="chain" id="PRO_5032370747" description="Lipoprotein" evidence="1">
    <location>
        <begin position="23"/>
        <end position="161"/>
    </location>
</feature>
<evidence type="ECO:0008006" key="4">
    <source>
        <dbReference type="Google" id="ProtNLM"/>
    </source>
</evidence>
<dbReference type="PROSITE" id="PS51257">
    <property type="entry name" value="PROKAR_LIPOPROTEIN"/>
    <property type="match status" value="1"/>
</dbReference>